<comment type="caution">
    <text evidence="1">The sequence shown here is derived from an EMBL/GenBank/DDBJ whole genome shotgun (WGS) entry which is preliminary data.</text>
</comment>
<reference evidence="1" key="1">
    <citation type="journal article" date="2020" name="bioRxiv">
        <title>Chromosome-level reference genome of the European wasp spider Argiope bruennichi: a resource for studies on range expansion and evolutionary adaptation.</title>
        <authorList>
            <person name="Sheffer M.M."/>
            <person name="Hoppe A."/>
            <person name="Krehenwinkel H."/>
            <person name="Uhl G."/>
            <person name="Kuss A.W."/>
            <person name="Jensen L."/>
            <person name="Jensen C."/>
            <person name="Gillespie R.G."/>
            <person name="Hoff K.J."/>
            <person name="Prost S."/>
        </authorList>
    </citation>
    <scope>NUCLEOTIDE SEQUENCE</scope>
</reference>
<protein>
    <submittedName>
        <fullName evidence="1">Uncharacterized protein</fullName>
    </submittedName>
</protein>
<dbReference type="Proteomes" id="UP000807504">
    <property type="component" value="Unassembled WGS sequence"/>
</dbReference>
<proteinExistence type="predicted"/>
<organism evidence="1 2">
    <name type="scientific">Argiope bruennichi</name>
    <name type="common">Wasp spider</name>
    <name type="synonym">Aranea bruennichi</name>
    <dbReference type="NCBI Taxonomy" id="94029"/>
    <lineage>
        <taxon>Eukaryota</taxon>
        <taxon>Metazoa</taxon>
        <taxon>Ecdysozoa</taxon>
        <taxon>Arthropoda</taxon>
        <taxon>Chelicerata</taxon>
        <taxon>Arachnida</taxon>
        <taxon>Araneae</taxon>
        <taxon>Araneomorphae</taxon>
        <taxon>Entelegynae</taxon>
        <taxon>Araneoidea</taxon>
        <taxon>Araneidae</taxon>
        <taxon>Argiope</taxon>
    </lineage>
</organism>
<sequence>MTTETPSWISPARGMGRWGVGTNVTQAAGQEAADMNASIASVIFVSKALKVNKLPRHQASTNSSSLASRGIGELLSEQCGRVLSDKLAPVQDGQIAWIDGK</sequence>
<evidence type="ECO:0000313" key="2">
    <source>
        <dbReference type="Proteomes" id="UP000807504"/>
    </source>
</evidence>
<dbReference type="AlphaFoldDB" id="A0A8T0FYQ0"/>
<gene>
    <name evidence="1" type="ORF">HNY73_000565</name>
</gene>
<keyword evidence="2" id="KW-1185">Reference proteome</keyword>
<evidence type="ECO:0000313" key="1">
    <source>
        <dbReference type="EMBL" id="KAF8796151.1"/>
    </source>
</evidence>
<dbReference type="EMBL" id="JABXBU010000001">
    <property type="protein sequence ID" value="KAF8796151.1"/>
    <property type="molecule type" value="Genomic_DNA"/>
</dbReference>
<name>A0A8T0FYQ0_ARGBR</name>
<reference evidence="1" key="2">
    <citation type="submission" date="2020-06" db="EMBL/GenBank/DDBJ databases">
        <authorList>
            <person name="Sheffer M."/>
        </authorList>
    </citation>
    <scope>NUCLEOTIDE SEQUENCE</scope>
</reference>
<accession>A0A8T0FYQ0</accession>